<dbReference type="STRING" id="1279009.ADICEAN_00270"/>
<keyword evidence="3" id="KW-1185">Reference proteome</keyword>
<dbReference type="OrthoDB" id="597471at2"/>
<evidence type="ECO:0000313" key="2">
    <source>
        <dbReference type="EMBL" id="EMR04512.1"/>
    </source>
</evidence>
<dbReference type="Proteomes" id="UP000011910">
    <property type="component" value="Unassembled WGS sequence"/>
</dbReference>
<evidence type="ECO:0000313" key="3">
    <source>
        <dbReference type="Proteomes" id="UP000011910"/>
    </source>
</evidence>
<protein>
    <recommendedName>
        <fullName evidence="4">Tetratricopeptide repeat protein</fullName>
    </recommendedName>
</protein>
<feature type="region of interest" description="Disordered" evidence="1">
    <location>
        <begin position="82"/>
        <end position="169"/>
    </location>
</feature>
<feature type="compositionally biased region" description="Basic and acidic residues" evidence="1">
    <location>
        <begin position="130"/>
        <end position="143"/>
    </location>
</feature>
<dbReference type="eggNOG" id="ENOG50330ER">
    <property type="taxonomic scope" value="Bacteria"/>
</dbReference>
<evidence type="ECO:0008006" key="4">
    <source>
        <dbReference type="Google" id="ProtNLM"/>
    </source>
</evidence>
<organism evidence="2 3">
    <name type="scientific">Cesiribacter andamanensis AMV16</name>
    <dbReference type="NCBI Taxonomy" id="1279009"/>
    <lineage>
        <taxon>Bacteria</taxon>
        <taxon>Pseudomonadati</taxon>
        <taxon>Bacteroidota</taxon>
        <taxon>Cytophagia</taxon>
        <taxon>Cytophagales</taxon>
        <taxon>Cesiribacteraceae</taxon>
        <taxon>Cesiribacter</taxon>
    </lineage>
</organism>
<dbReference type="EMBL" id="AODQ01000004">
    <property type="protein sequence ID" value="EMR04512.1"/>
    <property type="molecule type" value="Genomic_DNA"/>
</dbReference>
<dbReference type="AlphaFoldDB" id="M7NB58"/>
<feature type="compositionally biased region" description="Basic and acidic residues" evidence="1">
    <location>
        <begin position="155"/>
        <end position="164"/>
    </location>
</feature>
<reference evidence="2 3" key="1">
    <citation type="journal article" date="2013" name="Genome Announc.">
        <title>Draft Genome Sequence of Cesiribacter andamanensis Strain AMV16T, Isolated from a Soil Sample from a Mud Volcano in the Andaman Islands, India.</title>
        <authorList>
            <person name="Shivaji S."/>
            <person name="Ara S."/>
            <person name="Begum Z."/>
            <person name="Srinivas T.N."/>
            <person name="Singh A."/>
            <person name="Kumar Pinnaka A."/>
        </authorList>
    </citation>
    <scope>NUCLEOTIDE SEQUENCE [LARGE SCALE GENOMIC DNA]</scope>
    <source>
        <strain evidence="2 3">AMV16</strain>
    </source>
</reference>
<feature type="region of interest" description="Disordered" evidence="1">
    <location>
        <begin position="186"/>
        <end position="206"/>
    </location>
</feature>
<gene>
    <name evidence="2" type="ORF">ADICEAN_00270</name>
</gene>
<feature type="compositionally biased region" description="Low complexity" evidence="1">
    <location>
        <begin position="91"/>
        <end position="106"/>
    </location>
</feature>
<name>M7NB58_9BACT</name>
<evidence type="ECO:0000256" key="1">
    <source>
        <dbReference type="SAM" id="MobiDB-lite"/>
    </source>
</evidence>
<feature type="compositionally biased region" description="Basic residues" evidence="1">
    <location>
        <begin position="194"/>
        <end position="206"/>
    </location>
</feature>
<feature type="compositionally biased region" description="Low complexity" evidence="1">
    <location>
        <begin position="113"/>
        <end position="129"/>
    </location>
</feature>
<sequence length="206" mass="23572">MKLPGPLHIPPYPLLLAALSLLLLLPVALPAQTAGGGARAAFQSAANLYIAGQQQEALQSVERALRQYPTDPKLLALAEKLKQDQQEQQKQEQQQQNQNQQSQQQEQGKEGEPQPQEQNQQGQQQPNDQQRQEAEQEQMRESEQGTEQKVQPLDARGETERRLQEMNISPEKARMLLEAMRSNEIQYLQQKQRQPARRQKSNKPDW</sequence>
<comment type="caution">
    <text evidence="2">The sequence shown here is derived from an EMBL/GenBank/DDBJ whole genome shotgun (WGS) entry which is preliminary data.</text>
</comment>
<dbReference type="RefSeq" id="WP_009193680.1">
    <property type="nucleotide sequence ID" value="NZ_AODQ01000004.1"/>
</dbReference>
<proteinExistence type="predicted"/>
<accession>M7NB58</accession>